<evidence type="ECO:0000313" key="8">
    <source>
        <dbReference type="Proteomes" id="UP000198407"/>
    </source>
</evidence>
<keyword evidence="8" id="KW-1185">Reference proteome</keyword>
<dbReference type="GO" id="GO:0016491">
    <property type="term" value="F:oxidoreductase activity"/>
    <property type="evidence" value="ECO:0007669"/>
    <property type="project" value="UniProtKB-KW"/>
</dbReference>
<dbReference type="GO" id="GO:0008202">
    <property type="term" value="P:steroid metabolic process"/>
    <property type="evidence" value="ECO:0007669"/>
    <property type="project" value="UniProtKB-KW"/>
</dbReference>
<protein>
    <submittedName>
        <fullName evidence="7">NAD(P)-dependent dehydrogenase, short-chain alcohol dehydrogenase family</fullName>
    </submittedName>
</protein>
<dbReference type="InterPro" id="IPR002347">
    <property type="entry name" value="SDR_fam"/>
</dbReference>
<dbReference type="RefSeq" id="WP_042130022.1">
    <property type="nucleotide sequence ID" value="NZ_FZOL01000023.1"/>
</dbReference>
<dbReference type="FunFam" id="3.40.50.720:FF:000084">
    <property type="entry name" value="Short-chain dehydrogenase reductase"/>
    <property type="match status" value="1"/>
</dbReference>
<dbReference type="OrthoDB" id="8653364at2"/>
<dbReference type="InterPro" id="IPR057326">
    <property type="entry name" value="KR_dom"/>
</dbReference>
<evidence type="ECO:0000256" key="5">
    <source>
        <dbReference type="ARBA" id="ARBA00023221"/>
    </source>
</evidence>
<keyword evidence="2" id="KW-0560">Oxidoreductase</keyword>
<name>A0A239JMS6_9PSED</name>
<dbReference type="PROSITE" id="PS00061">
    <property type="entry name" value="ADH_SHORT"/>
    <property type="match status" value="1"/>
</dbReference>
<sequence>MKELLSTFGLSGKVALITGAACGLGAQAAEALARAGARVVISDILPEVAQETAAGIREQGGQALALKHDVTQESDWQAVVAEVVEACGGLDVLVNNAGIEQVGLITETRLEDFQRVHEINVSGVFLGLKHASRAMRPGGAAGRGGAIVNLSSVAGMVGVPGLGSYCSSKGAVRLLTKAAAVEFAALGYGIRVNSLHPAIVKTELGANVVRGFADVGLVADEAQAESLVQSMHPLGYGQPRDVASAILYLASDAACWINGTELVLDGGLSAR</sequence>
<dbReference type="STRING" id="1215104.GCA_000730585_00341"/>
<evidence type="ECO:0000256" key="2">
    <source>
        <dbReference type="ARBA" id="ARBA00023002"/>
    </source>
</evidence>
<reference evidence="8" key="1">
    <citation type="submission" date="2017-06" db="EMBL/GenBank/DDBJ databases">
        <authorList>
            <person name="Varghese N."/>
            <person name="Submissions S."/>
        </authorList>
    </citation>
    <scope>NUCLEOTIDE SEQUENCE [LARGE SCALE GENOMIC DNA]</scope>
    <source>
        <strain evidence="8">DSM 22348</strain>
    </source>
</reference>
<dbReference type="AlphaFoldDB" id="A0A239JMS6"/>
<organism evidence="7 8">
    <name type="scientific">Pseudomonas japonica</name>
    <dbReference type="NCBI Taxonomy" id="256466"/>
    <lineage>
        <taxon>Bacteria</taxon>
        <taxon>Pseudomonadati</taxon>
        <taxon>Pseudomonadota</taxon>
        <taxon>Gammaproteobacteria</taxon>
        <taxon>Pseudomonadales</taxon>
        <taxon>Pseudomonadaceae</taxon>
        <taxon>Pseudomonas</taxon>
    </lineage>
</organism>
<keyword evidence="4" id="KW-0443">Lipid metabolism</keyword>
<dbReference type="EMBL" id="FZOL01000023">
    <property type="protein sequence ID" value="SNT07079.1"/>
    <property type="molecule type" value="Genomic_DNA"/>
</dbReference>
<dbReference type="NCBIfam" id="NF005559">
    <property type="entry name" value="PRK07231.1"/>
    <property type="match status" value="1"/>
</dbReference>
<accession>A0A239JMS6</accession>
<evidence type="ECO:0000259" key="6">
    <source>
        <dbReference type="SMART" id="SM00822"/>
    </source>
</evidence>
<keyword evidence="3" id="KW-0520">NAD</keyword>
<dbReference type="Proteomes" id="UP000198407">
    <property type="component" value="Unassembled WGS sequence"/>
</dbReference>
<evidence type="ECO:0000256" key="4">
    <source>
        <dbReference type="ARBA" id="ARBA00023098"/>
    </source>
</evidence>
<evidence type="ECO:0000256" key="3">
    <source>
        <dbReference type="ARBA" id="ARBA00023027"/>
    </source>
</evidence>
<dbReference type="Gene3D" id="3.40.50.720">
    <property type="entry name" value="NAD(P)-binding Rossmann-like Domain"/>
    <property type="match status" value="1"/>
</dbReference>
<dbReference type="InterPro" id="IPR020904">
    <property type="entry name" value="Sc_DH/Rdtase_CS"/>
</dbReference>
<evidence type="ECO:0000256" key="1">
    <source>
        <dbReference type="ARBA" id="ARBA00006484"/>
    </source>
</evidence>
<feature type="domain" description="Ketoreductase" evidence="6">
    <location>
        <begin position="13"/>
        <end position="199"/>
    </location>
</feature>
<evidence type="ECO:0000313" key="7">
    <source>
        <dbReference type="EMBL" id="SNT07079.1"/>
    </source>
</evidence>
<dbReference type="PRINTS" id="PR00080">
    <property type="entry name" value="SDRFAMILY"/>
</dbReference>
<dbReference type="InterPro" id="IPR036291">
    <property type="entry name" value="NAD(P)-bd_dom_sf"/>
</dbReference>
<dbReference type="PRINTS" id="PR00081">
    <property type="entry name" value="GDHRDH"/>
</dbReference>
<keyword evidence="5" id="KW-0753">Steroid metabolism</keyword>
<comment type="similarity">
    <text evidence="1">Belongs to the short-chain dehydrogenases/reductases (SDR) family.</text>
</comment>
<gene>
    <name evidence="7" type="ORF">SAMN05444352_1235</name>
</gene>
<dbReference type="SUPFAM" id="SSF51735">
    <property type="entry name" value="NAD(P)-binding Rossmann-fold domains"/>
    <property type="match status" value="1"/>
</dbReference>
<dbReference type="PANTHER" id="PTHR43180:SF28">
    <property type="entry name" value="NAD(P)-BINDING ROSSMANN-FOLD SUPERFAMILY PROTEIN"/>
    <property type="match status" value="1"/>
</dbReference>
<proteinExistence type="inferred from homology"/>
<dbReference type="SMART" id="SM00822">
    <property type="entry name" value="PKS_KR"/>
    <property type="match status" value="1"/>
</dbReference>
<dbReference type="PANTHER" id="PTHR43180">
    <property type="entry name" value="3-OXOACYL-(ACYL-CARRIER-PROTEIN) REDUCTASE (AFU_ORTHOLOGUE AFUA_6G11210)"/>
    <property type="match status" value="1"/>
</dbReference>
<dbReference type="Pfam" id="PF13561">
    <property type="entry name" value="adh_short_C2"/>
    <property type="match status" value="1"/>
</dbReference>